<name>A0ABW0R3V2_9BACL</name>
<gene>
    <name evidence="2" type="ORF">ACFPQ4_13730</name>
</gene>
<keyword evidence="3" id="KW-1185">Reference proteome</keyword>
<dbReference type="CDD" id="cd00761">
    <property type="entry name" value="Glyco_tranf_GTA_type"/>
    <property type="match status" value="1"/>
</dbReference>
<accession>A0ABW0R3V2</accession>
<keyword evidence="2" id="KW-0328">Glycosyltransferase</keyword>
<dbReference type="EC" id="2.4.-.-" evidence="2"/>
<dbReference type="InterPro" id="IPR029044">
    <property type="entry name" value="Nucleotide-diphossugar_trans"/>
</dbReference>
<comment type="caution">
    <text evidence="2">The sequence shown here is derived from an EMBL/GenBank/DDBJ whole genome shotgun (WGS) entry which is preliminary data.</text>
</comment>
<sequence length="324" mass="37763">MSQIVPVSILIPTMNRNQSFKRTIECLMSKEYIPAHIIVVDQSPDSEVRQLNQNILDKYSNLTKTTYLFQEIPSLTRARNLAIKHCDDEIMIFSDDDVDVNDDTLINIYKVMSNSKIAMIAGIDENEEVSDRSSLMSYIGYFFCTKSFKNRNIGHVTKSMLGRFPHSDVKGEVETQWAMGYFFVVRKSLIDKWKLNFDEKFSGYAYAEDLDFSHSYYQKAKTEGLKCILIDKVKVKHMVSREYRTPSSKSTFMFVINREYLSYKHKTGVLSRMAIRWNNIGIFMFRLARNGKSGKSMDVIRAQWKCDSNRNKIRSGDLDDMMYR</sequence>
<protein>
    <submittedName>
        <fullName evidence="2">Glycosyltransferase family 2 protein</fullName>
        <ecNumber evidence="2">2.4.-.-</ecNumber>
    </submittedName>
</protein>
<dbReference type="InterPro" id="IPR050834">
    <property type="entry name" value="Glycosyltransf_2"/>
</dbReference>
<dbReference type="RefSeq" id="WP_378112429.1">
    <property type="nucleotide sequence ID" value="NZ_JBHSNC010000042.1"/>
</dbReference>
<keyword evidence="2" id="KW-0808">Transferase</keyword>
<reference evidence="3" key="1">
    <citation type="journal article" date="2019" name="Int. J. Syst. Evol. Microbiol.">
        <title>The Global Catalogue of Microorganisms (GCM) 10K type strain sequencing project: providing services to taxonomists for standard genome sequencing and annotation.</title>
        <authorList>
            <consortium name="The Broad Institute Genomics Platform"/>
            <consortium name="The Broad Institute Genome Sequencing Center for Infectious Disease"/>
            <person name="Wu L."/>
            <person name="Ma J."/>
        </authorList>
    </citation>
    <scope>NUCLEOTIDE SEQUENCE [LARGE SCALE GENOMIC DNA]</scope>
    <source>
        <strain evidence="3">CGMCC 1.18578</strain>
    </source>
</reference>
<dbReference type="SUPFAM" id="SSF53448">
    <property type="entry name" value="Nucleotide-diphospho-sugar transferases"/>
    <property type="match status" value="1"/>
</dbReference>
<evidence type="ECO:0000313" key="2">
    <source>
        <dbReference type="EMBL" id="MFC5530492.1"/>
    </source>
</evidence>
<evidence type="ECO:0000259" key="1">
    <source>
        <dbReference type="Pfam" id="PF00535"/>
    </source>
</evidence>
<organism evidence="2 3">
    <name type="scientific">Cohnella yongneupensis</name>
    <dbReference type="NCBI Taxonomy" id="425006"/>
    <lineage>
        <taxon>Bacteria</taxon>
        <taxon>Bacillati</taxon>
        <taxon>Bacillota</taxon>
        <taxon>Bacilli</taxon>
        <taxon>Bacillales</taxon>
        <taxon>Paenibacillaceae</taxon>
        <taxon>Cohnella</taxon>
    </lineage>
</organism>
<dbReference type="Gene3D" id="3.90.550.10">
    <property type="entry name" value="Spore Coat Polysaccharide Biosynthesis Protein SpsA, Chain A"/>
    <property type="match status" value="1"/>
</dbReference>
<dbReference type="PANTHER" id="PTHR43685:SF3">
    <property type="entry name" value="SLR2126 PROTEIN"/>
    <property type="match status" value="1"/>
</dbReference>
<dbReference type="PANTHER" id="PTHR43685">
    <property type="entry name" value="GLYCOSYLTRANSFERASE"/>
    <property type="match status" value="1"/>
</dbReference>
<evidence type="ECO:0000313" key="3">
    <source>
        <dbReference type="Proteomes" id="UP001596108"/>
    </source>
</evidence>
<dbReference type="Proteomes" id="UP001596108">
    <property type="component" value="Unassembled WGS sequence"/>
</dbReference>
<dbReference type="Pfam" id="PF00535">
    <property type="entry name" value="Glycos_transf_2"/>
    <property type="match status" value="1"/>
</dbReference>
<proteinExistence type="predicted"/>
<dbReference type="EMBL" id="JBHSNC010000042">
    <property type="protein sequence ID" value="MFC5530492.1"/>
    <property type="molecule type" value="Genomic_DNA"/>
</dbReference>
<dbReference type="GO" id="GO:0016757">
    <property type="term" value="F:glycosyltransferase activity"/>
    <property type="evidence" value="ECO:0007669"/>
    <property type="project" value="UniProtKB-KW"/>
</dbReference>
<dbReference type="InterPro" id="IPR001173">
    <property type="entry name" value="Glyco_trans_2-like"/>
</dbReference>
<feature type="domain" description="Glycosyltransferase 2-like" evidence="1">
    <location>
        <begin position="8"/>
        <end position="160"/>
    </location>
</feature>